<protein>
    <submittedName>
        <fullName evidence="3">Uncharacterized protein</fullName>
    </submittedName>
</protein>
<reference evidence="3" key="1">
    <citation type="submission" date="2023-06" db="EMBL/GenBank/DDBJ databases">
        <authorList>
            <consortium name="Lawrence Berkeley National Laboratory"/>
            <person name="Ahrendt S."/>
            <person name="Sahu N."/>
            <person name="Indic B."/>
            <person name="Wong-Bajracharya J."/>
            <person name="Merenyi Z."/>
            <person name="Ke H.-M."/>
            <person name="Monk M."/>
            <person name="Kocsube S."/>
            <person name="Drula E."/>
            <person name="Lipzen A."/>
            <person name="Balint B."/>
            <person name="Henrissat B."/>
            <person name="Andreopoulos B."/>
            <person name="Martin F.M."/>
            <person name="Harder C.B."/>
            <person name="Rigling D."/>
            <person name="Ford K.L."/>
            <person name="Foster G.D."/>
            <person name="Pangilinan J."/>
            <person name="Papanicolaou A."/>
            <person name="Barry K."/>
            <person name="LaButti K."/>
            <person name="Viragh M."/>
            <person name="Koriabine M."/>
            <person name="Yan M."/>
            <person name="Riley R."/>
            <person name="Champramary S."/>
            <person name="Plett K.L."/>
            <person name="Tsai I.J."/>
            <person name="Slot J."/>
            <person name="Sipos G."/>
            <person name="Plett J."/>
            <person name="Nagy L.G."/>
            <person name="Grigoriev I.V."/>
        </authorList>
    </citation>
    <scope>NUCLEOTIDE SEQUENCE</scope>
    <source>
        <strain evidence="3">HWK02</strain>
    </source>
</reference>
<sequence>MRFSVAILVPLTVLIAPVLSGTVKKTSHKSEHKGAKHVKGNHHKGRDNSGDVDAWKPTWTFPGSGKQCPSDVKKDCPCLTDSECRFQCPKKWPDTDCTWDTVFENKSNWSGWKLGKYTLVTTGYVSKDTFELDYKNLCSAHEKCTSCQVLLAFSVEEAAEEFICALFEELIDTSTWEEDCNDDKDSKNAIDMYILKSFESKDLNMDLNMFTLLMKLERNCHHNNLKATL</sequence>
<feature type="chain" id="PRO_5041283202" evidence="2">
    <location>
        <begin position="21"/>
        <end position="229"/>
    </location>
</feature>
<comment type="caution">
    <text evidence="3">The sequence shown here is derived from an EMBL/GenBank/DDBJ whole genome shotgun (WGS) entry which is preliminary data.</text>
</comment>
<name>A0AA39V016_9AGAR</name>
<evidence type="ECO:0000256" key="2">
    <source>
        <dbReference type="SAM" id="SignalP"/>
    </source>
</evidence>
<dbReference type="Proteomes" id="UP001175228">
    <property type="component" value="Unassembled WGS sequence"/>
</dbReference>
<proteinExistence type="predicted"/>
<keyword evidence="2" id="KW-0732">Signal</keyword>
<keyword evidence="4" id="KW-1185">Reference proteome</keyword>
<organism evidence="3 4">
    <name type="scientific">Armillaria luteobubalina</name>
    <dbReference type="NCBI Taxonomy" id="153913"/>
    <lineage>
        <taxon>Eukaryota</taxon>
        <taxon>Fungi</taxon>
        <taxon>Dikarya</taxon>
        <taxon>Basidiomycota</taxon>
        <taxon>Agaricomycotina</taxon>
        <taxon>Agaricomycetes</taxon>
        <taxon>Agaricomycetidae</taxon>
        <taxon>Agaricales</taxon>
        <taxon>Marasmiineae</taxon>
        <taxon>Physalacriaceae</taxon>
        <taxon>Armillaria</taxon>
    </lineage>
</organism>
<feature type="signal peptide" evidence="2">
    <location>
        <begin position="1"/>
        <end position="20"/>
    </location>
</feature>
<gene>
    <name evidence="3" type="ORF">EDD18DRAFT_1329245</name>
</gene>
<feature type="region of interest" description="Disordered" evidence="1">
    <location>
        <begin position="25"/>
        <end position="53"/>
    </location>
</feature>
<evidence type="ECO:0000313" key="4">
    <source>
        <dbReference type="Proteomes" id="UP001175228"/>
    </source>
</evidence>
<evidence type="ECO:0000313" key="3">
    <source>
        <dbReference type="EMBL" id="KAK0500070.1"/>
    </source>
</evidence>
<dbReference type="AlphaFoldDB" id="A0AA39V016"/>
<evidence type="ECO:0000256" key="1">
    <source>
        <dbReference type="SAM" id="MobiDB-lite"/>
    </source>
</evidence>
<accession>A0AA39V016</accession>
<dbReference type="EMBL" id="JAUEPU010000008">
    <property type="protein sequence ID" value="KAK0500070.1"/>
    <property type="molecule type" value="Genomic_DNA"/>
</dbReference>
<feature type="compositionally biased region" description="Basic residues" evidence="1">
    <location>
        <begin position="34"/>
        <end position="45"/>
    </location>
</feature>